<keyword evidence="3" id="KW-0645">Protease</keyword>
<evidence type="ECO:0000256" key="1">
    <source>
        <dbReference type="ARBA" id="ARBA00001947"/>
    </source>
</evidence>
<evidence type="ECO:0000259" key="12">
    <source>
        <dbReference type="Pfam" id="PF22456"/>
    </source>
</evidence>
<dbReference type="GO" id="GO:0051603">
    <property type="term" value="P:proteolysis involved in protein catabolic process"/>
    <property type="evidence" value="ECO:0007669"/>
    <property type="project" value="TreeGrafter"/>
</dbReference>
<evidence type="ECO:0000259" key="10">
    <source>
        <dbReference type="Pfam" id="PF05193"/>
    </source>
</evidence>
<dbReference type="Gene3D" id="3.30.830.10">
    <property type="entry name" value="Metalloenzyme, LuxS/M16 peptidase-like"/>
    <property type="match status" value="4"/>
</dbReference>
<evidence type="ECO:0000256" key="7">
    <source>
        <dbReference type="ARBA" id="ARBA00023049"/>
    </source>
</evidence>
<dbReference type="PANTHER" id="PTHR43690:SF18">
    <property type="entry name" value="INSULIN-DEGRADING ENZYME-RELATED"/>
    <property type="match status" value="1"/>
</dbReference>
<name>A0A481YZK7_9VIRU</name>
<sequence>MDIIKSSNDNRIYKNIILPNKLEALLIYDPDINTGAACMTVRVGHYNDPDDYPGLAHFLEHMLFMGSKKYKNENHYFKYLNEHGGTSNAYTDSEETVYYFDVNADNLIEALDIFSRFFIDPLFKEDAVHREINAVDSEHSKNYIIDDWRMGRILNVISRKEYPFHKFSTGNKKTLHDDIREQLIDFYNTYYSANLMKFAIIWNKPIKDLEKLIVGLFSSVPNNNVKRRNYNGRAFNFSNSKLCHKLVKMVPIADIDKLCIYWQLENVRKYFKHKPLEYISHLLGHENKNSLHHALKSNGWISELYAGEYNTDDSMSLYMINIDLTKDGYSHIPTIINMLYEYLNVITNNINEWIYDELKQINEIEYKYLDKINPIDYVVILASNMIKYPTYYAASIPYIYNKYTNKTKNIIEKYLFNLIPQHSIIIINSKRCKNCATNTEKYYNISYNVQTNPASFNDELENSDINHINHINHNTFKLPTKNIFIPKNTQILPTTYQNKYPIKLKDSLVDVWYKQDTKFKKPRIRLIINLYTKKIMKNPFNYALYHLYIKYIEHILNPYIYDINVANSNVLVTILDGNIHINIDAYNDIILKIIQRLINIMTHFELDKQVFEIIKNEYELRLKNFIYNTPFVLCSEYFKEKIYSKYYTHVELLEALKDISHNDLIKIKKWIKDNEIRCFIYGNLDTNIVTSLSKILSVFSRSTKNITIPNIVKELDNGDIELYLRGSHNPQENDSIIHIFYEIGNIKKGITNNWDENIVLLMLIHKMVNERFFDKLRTIEQTGYLVKSFVSIFGHAENPTYGLSYIIQSSKKIPYTLRKKIKIFVHDTFKYIKQMDHNTYQKYIHAIIYDLQKKDTNRHDEFSRYSEEIFCGSELFDIRDRYIKILNKLKHDDVVAYYEKYFVNKHTRKIRIVELYASLFSS</sequence>
<accession>A0A481YZK7</accession>
<feature type="domain" description="Peptidase M16 middle/third" evidence="11">
    <location>
        <begin position="366"/>
        <end position="655"/>
    </location>
</feature>
<dbReference type="PROSITE" id="PS00143">
    <property type="entry name" value="INSULINASE"/>
    <property type="match status" value="1"/>
</dbReference>
<evidence type="ECO:0000256" key="5">
    <source>
        <dbReference type="ARBA" id="ARBA00022801"/>
    </source>
</evidence>
<dbReference type="SUPFAM" id="SSF63411">
    <property type="entry name" value="LuxS/MPP-like metallohydrolase"/>
    <property type="match status" value="4"/>
</dbReference>
<dbReference type="GO" id="GO:0004222">
    <property type="term" value="F:metalloendopeptidase activity"/>
    <property type="evidence" value="ECO:0007669"/>
    <property type="project" value="InterPro"/>
</dbReference>
<reference evidence="13" key="1">
    <citation type="journal article" date="2019" name="MBio">
        <title>Virus Genomes from Deep Sea Sediments Expand the Ocean Megavirome and Support Independent Origins of Viral Gigantism.</title>
        <authorList>
            <person name="Backstrom D."/>
            <person name="Yutin N."/>
            <person name="Jorgensen S.L."/>
            <person name="Dharamshi J."/>
            <person name="Homa F."/>
            <person name="Zaremba-Niedwiedzka K."/>
            <person name="Spang A."/>
            <person name="Wolf Y.I."/>
            <person name="Koonin E.V."/>
            <person name="Ettema T.J."/>
        </authorList>
    </citation>
    <scope>NUCLEOTIDE SEQUENCE</scope>
</reference>
<dbReference type="EMBL" id="MK500389">
    <property type="protein sequence ID" value="QBK88440.1"/>
    <property type="molecule type" value="Genomic_DNA"/>
</dbReference>
<feature type="domain" description="Coenzyme PQQ synthesis protein F-like C-terminal lobe" evidence="12">
    <location>
        <begin position="763"/>
        <end position="865"/>
    </location>
</feature>
<dbReference type="FunFam" id="3.30.830.10:FF:000012">
    <property type="entry name" value="Protease 3"/>
    <property type="match status" value="1"/>
</dbReference>
<dbReference type="InterPro" id="IPR054734">
    <property type="entry name" value="PqqF-like_C_4"/>
</dbReference>
<comment type="similarity">
    <text evidence="2 8">Belongs to the peptidase M16 family.</text>
</comment>
<dbReference type="Pfam" id="PF22456">
    <property type="entry name" value="PqqF-like_C_4"/>
    <property type="match status" value="1"/>
</dbReference>
<evidence type="ECO:0000259" key="9">
    <source>
        <dbReference type="Pfam" id="PF00675"/>
    </source>
</evidence>
<dbReference type="InterPro" id="IPR050626">
    <property type="entry name" value="Peptidase_M16"/>
</dbReference>
<dbReference type="GO" id="GO:0046872">
    <property type="term" value="F:metal ion binding"/>
    <property type="evidence" value="ECO:0007669"/>
    <property type="project" value="UniProtKB-KW"/>
</dbReference>
<feature type="domain" description="Peptidase M16 C-terminal" evidence="10">
    <location>
        <begin position="180"/>
        <end position="361"/>
    </location>
</feature>
<dbReference type="InterPro" id="IPR001431">
    <property type="entry name" value="Pept_M16_Zn_BS"/>
</dbReference>
<evidence type="ECO:0000256" key="2">
    <source>
        <dbReference type="ARBA" id="ARBA00007261"/>
    </source>
</evidence>
<proteinExistence type="inferred from homology"/>
<dbReference type="GO" id="GO:0043171">
    <property type="term" value="P:peptide catabolic process"/>
    <property type="evidence" value="ECO:0007669"/>
    <property type="project" value="TreeGrafter"/>
</dbReference>
<dbReference type="InterPro" id="IPR032632">
    <property type="entry name" value="Peptidase_M16_M"/>
</dbReference>
<gene>
    <name evidence="13" type="ORF">LCMiAC01_01170</name>
</gene>
<dbReference type="Pfam" id="PF00675">
    <property type="entry name" value="Peptidase_M16"/>
    <property type="match status" value="1"/>
</dbReference>
<dbReference type="FunFam" id="3.30.830.10:FF:000005">
    <property type="entry name" value="nardilysin isoform X1"/>
    <property type="match status" value="1"/>
</dbReference>
<evidence type="ECO:0000256" key="3">
    <source>
        <dbReference type="ARBA" id="ARBA00022670"/>
    </source>
</evidence>
<keyword evidence="5" id="KW-0378">Hydrolase</keyword>
<evidence type="ECO:0000256" key="4">
    <source>
        <dbReference type="ARBA" id="ARBA00022723"/>
    </source>
</evidence>
<protein>
    <submittedName>
        <fullName evidence="13">Insulinase</fullName>
    </submittedName>
</protein>
<comment type="cofactor">
    <cofactor evidence="1">
        <name>Zn(2+)</name>
        <dbReference type="ChEBI" id="CHEBI:29105"/>
    </cofactor>
</comment>
<dbReference type="InterPro" id="IPR011249">
    <property type="entry name" value="Metalloenz_LuxS/M16"/>
</dbReference>
<evidence type="ECO:0000313" key="13">
    <source>
        <dbReference type="EMBL" id="QBK88440.1"/>
    </source>
</evidence>
<dbReference type="Pfam" id="PF05193">
    <property type="entry name" value="Peptidase_M16_C"/>
    <property type="match status" value="1"/>
</dbReference>
<evidence type="ECO:0000256" key="8">
    <source>
        <dbReference type="RuleBase" id="RU004447"/>
    </source>
</evidence>
<keyword evidence="6" id="KW-0862">Zinc</keyword>
<evidence type="ECO:0000259" key="11">
    <source>
        <dbReference type="Pfam" id="PF16187"/>
    </source>
</evidence>
<feature type="domain" description="Peptidase M16 N-terminal" evidence="9">
    <location>
        <begin position="26"/>
        <end position="140"/>
    </location>
</feature>
<keyword evidence="4" id="KW-0479">Metal-binding</keyword>
<evidence type="ECO:0000256" key="6">
    <source>
        <dbReference type="ARBA" id="ARBA00022833"/>
    </source>
</evidence>
<dbReference type="PANTHER" id="PTHR43690">
    <property type="entry name" value="NARDILYSIN"/>
    <property type="match status" value="1"/>
</dbReference>
<organism evidence="13">
    <name type="scientific">Mimivirus LCMiAC01</name>
    <dbReference type="NCBI Taxonomy" id="2506608"/>
    <lineage>
        <taxon>Viruses</taxon>
        <taxon>Varidnaviria</taxon>
        <taxon>Bamfordvirae</taxon>
        <taxon>Nucleocytoviricota</taxon>
        <taxon>Megaviricetes</taxon>
        <taxon>Imitervirales</taxon>
        <taxon>Mimiviridae</taxon>
        <taxon>Klosneuvirinae</taxon>
    </lineage>
</organism>
<keyword evidence="7" id="KW-0482">Metalloprotease</keyword>
<dbReference type="InterPro" id="IPR011765">
    <property type="entry name" value="Pept_M16_N"/>
</dbReference>
<dbReference type="InterPro" id="IPR007863">
    <property type="entry name" value="Peptidase_M16_C"/>
</dbReference>
<dbReference type="Pfam" id="PF16187">
    <property type="entry name" value="Peptidase_M16_M"/>
    <property type="match status" value="1"/>
</dbReference>